<name>A0A448WWB2_9PLAT</name>
<sequence>MLINQANNSASWSSALAHLHLGISNSPIPIAKSPSPISQIPISFCAGKPLSPMGCSEKAHFSSYVASGALPIGKSAQLKRKRPGCHYPVCNGFNKNRRPNRAKTKKHGKVDESQRAELSLSVRQQLEYASQIQRRPAKAANARLVNLAGVQLPSGTTPSDEAALLNSPRQLDPRENVIKTAMKFEGQECCSRNYPFPGNKSTVFCIADPTFYNDLRLSLILT</sequence>
<keyword evidence="3" id="KW-1185">Reference proteome</keyword>
<accession>A0A448WWB2</accession>
<dbReference type="AlphaFoldDB" id="A0A448WWB2"/>
<evidence type="ECO:0000313" key="3">
    <source>
        <dbReference type="Proteomes" id="UP000784294"/>
    </source>
</evidence>
<comment type="caution">
    <text evidence="2">The sequence shown here is derived from an EMBL/GenBank/DDBJ whole genome shotgun (WGS) entry which is preliminary data.</text>
</comment>
<protein>
    <submittedName>
        <fullName evidence="2">Uncharacterized protein</fullName>
    </submittedName>
</protein>
<gene>
    <name evidence="2" type="ORF">PXEA_LOCUS15188</name>
</gene>
<dbReference type="EMBL" id="CAAALY010052893">
    <property type="protein sequence ID" value="VEL21748.1"/>
    <property type="molecule type" value="Genomic_DNA"/>
</dbReference>
<evidence type="ECO:0000256" key="1">
    <source>
        <dbReference type="SAM" id="MobiDB-lite"/>
    </source>
</evidence>
<reference evidence="2" key="1">
    <citation type="submission" date="2018-11" db="EMBL/GenBank/DDBJ databases">
        <authorList>
            <consortium name="Pathogen Informatics"/>
        </authorList>
    </citation>
    <scope>NUCLEOTIDE SEQUENCE</scope>
</reference>
<evidence type="ECO:0000313" key="2">
    <source>
        <dbReference type="EMBL" id="VEL21748.1"/>
    </source>
</evidence>
<organism evidence="2 3">
    <name type="scientific">Protopolystoma xenopodis</name>
    <dbReference type="NCBI Taxonomy" id="117903"/>
    <lineage>
        <taxon>Eukaryota</taxon>
        <taxon>Metazoa</taxon>
        <taxon>Spiralia</taxon>
        <taxon>Lophotrochozoa</taxon>
        <taxon>Platyhelminthes</taxon>
        <taxon>Monogenea</taxon>
        <taxon>Polyopisthocotylea</taxon>
        <taxon>Polystomatidea</taxon>
        <taxon>Polystomatidae</taxon>
        <taxon>Protopolystoma</taxon>
    </lineage>
</organism>
<dbReference type="Proteomes" id="UP000784294">
    <property type="component" value="Unassembled WGS sequence"/>
</dbReference>
<proteinExistence type="predicted"/>
<feature type="compositionally biased region" description="Basic residues" evidence="1">
    <location>
        <begin position="95"/>
        <end position="108"/>
    </location>
</feature>
<feature type="region of interest" description="Disordered" evidence="1">
    <location>
        <begin position="93"/>
        <end position="116"/>
    </location>
</feature>